<name>A0A3B0MQN7_THEAN</name>
<gene>
    <name evidence="2" type="ORF">TAT_000212400</name>
</gene>
<dbReference type="Pfam" id="PF04385">
    <property type="entry name" value="FAINT"/>
    <property type="match status" value="2"/>
</dbReference>
<evidence type="ECO:0000313" key="2">
    <source>
        <dbReference type="EMBL" id="SVP92154.1"/>
    </source>
</evidence>
<reference evidence="2" key="1">
    <citation type="submission" date="2018-07" db="EMBL/GenBank/DDBJ databases">
        <authorList>
            <person name="Quirk P.G."/>
            <person name="Krulwich T.A."/>
        </authorList>
    </citation>
    <scope>NUCLEOTIDE SEQUENCE</scope>
    <source>
        <strain evidence="2">Anand</strain>
    </source>
</reference>
<feature type="compositionally biased region" description="Low complexity" evidence="1">
    <location>
        <begin position="386"/>
        <end position="397"/>
    </location>
</feature>
<dbReference type="AlphaFoldDB" id="A0A3B0MQN7"/>
<feature type="region of interest" description="Disordered" evidence="1">
    <location>
        <begin position="1"/>
        <end position="28"/>
    </location>
</feature>
<dbReference type="VEuPathDB" id="PiroplasmaDB:TA12580"/>
<proteinExistence type="predicted"/>
<evidence type="ECO:0000256" key="1">
    <source>
        <dbReference type="SAM" id="MobiDB-lite"/>
    </source>
</evidence>
<sequence>MSEDQEISCSVIDSHVSESNSNAPTPRDDLTIIAQKPTIIGESNSSSDNSGKYFTIIVENASIVTQSMIKKEQNLSCFIQSLNHSEVKERIEKFMNEVVIDAIKRLKNKPDRTDGIPNDVLDYLASKGIKNMKDRNTKGSDKNTNDDVIRSENFQLISVNIDDIPLDKVDVVHGNNYTSIKVKKDFGISQLTKNNKLIWETDNSSIYVKQFLLYNEGENYHAFLLLNDMSLVSLERTGWFKTWKRKTKNFDIIYLTAIKKNYCSASVFEFLTEFLGHFLIIFMPFTSTEIYYKYSLVFKYNDDGNYPLFLSVDLLTGQIMVQLCHIEINHNVARFQLGHELSDVEKRGEKDVPFLENIIEFMRIIEPNEMYGIVSEKSTSELSDGYTNSTMSNYSNSDGSLTPENQQKFDSESVNKSYTIEPLLKRIKLDINNSEYEKYYKKKISKNFRYFSPTNHSLFDKVLDGKKVIWKKKKNRLLAKEVYFYFDDNDKWVIILLDNNTLKFYHKPSDSEEWTDVSTKMLSTDILKVINSNHRKQSRMDLNFDFFSSFCLIDLGNAVSVGYKDYVQYFKEYGIDHSVCLFLDILTKSVHFMEFILNIQNQLTNQH</sequence>
<accession>A0A3B0MQN7</accession>
<dbReference type="InterPro" id="IPR007480">
    <property type="entry name" value="DUF529"/>
</dbReference>
<organism evidence="2">
    <name type="scientific">Theileria annulata</name>
    <dbReference type="NCBI Taxonomy" id="5874"/>
    <lineage>
        <taxon>Eukaryota</taxon>
        <taxon>Sar</taxon>
        <taxon>Alveolata</taxon>
        <taxon>Apicomplexa</taxon>
        <taxon>Aconoidasida</taxon>
        <taxon>Piroplasmida</taxon>
        <taxon>Theileriidae</taxon>
        <taxon>Theileria</taxon>
    </lineage>
</organism>
<protein>
    <submittedName>
        <fullName evidence="2">Uncharacterized protein</fullName>
    </submittedName>
</protein>
<feature type="region of interest" description="Disordered" evidence="1">
    <location>
        <begin position="384"/>
        <end position="408"/>
    </location>
</feature>
<dbReference type="EMBL" id="UIVT01000002">
    <property type="protein sequence ID" value="SVP92154.1"/>
    <property type="molecule type" value="Genomic_DNA"/>
</dbReference>